<evidence type="ECO:0000256" key="9">
    <source>
        <dbReference type="ARBA" id="ARBA00022692"/>
    </source>
</evidence>
<dbReference type="GO" id="GO:0046872">
    <property type="term" value="F:metal ion binding"/>
    <property type="evidence" value="ECO:0007669"/>
    <property type="project" value="UniProtKB-KW"/>
</dbReference>
<evidence type="ECO:0000256" key="17">
    <source>
        <dbReference type="ARBA" id="ARBA00023136"/>
    </source>
</evidence>
<organism evidence="25 26">
    <name type="scientific">Shewanella psychrophila</name>
    <dbReference type="NCBI Taxonomy" id="225848"/>
    <lineage>
        <taxon>Bacteria</taxon>
        <taxon>Pseudomonadati</taxon>
        <taxon>Pseudomonadota</taxon>
        <taxon>Gammaproteobacteria</taxon>
        <taxon>Alteromonadales</taxon>
        <taxon>Shewanellaceae</taxon>
        <taxon>Shewanella</taxon>
    </lineage>
</organism>
<dbReference type="PANTHER" id="PTHR34299">
    <property type="entry name" value="DIACYLGLYCEROL KINASE"/>
    <property type="match status" value="1"/>
</dbReference>
<evidence type="ECO:0000256" key="14">
    <source>
        <dbReference type="ARBA" id="ARBA00022842"/>
    </source>
</evidence>
<keyword evidence="9 24" id="KW-0812">Transmembrane</keyword>
<evidence type="ECO:0000256" key="12">
    <source>
        <dbReference type="ARBA" id="ARBA00022777"/>
    </source>
</evidence>
<evidence type="ECO:0000256" key="7">
    <source>
        <dbReference type="ARBA" id="ARBA00022519"/>
    </source>
</evidence>
<keyword evidence="6" id="KW-0444">Lipid biosynthesis</keyword>
<name>A0A1S6HLZ7_9GAMM</name>
<dbReference type="Pfam" id="PF01219">
    <property type="entry name" value="DAGK_prokar"/>
    <property type="match status" value="1"/>
</dbReference>
<evidence type="ECO:0000256" key="11">
    <source>
        <dbReference type="ARBA" id="ARBA00022741"/>
    </source>
</evidence>
<feature type="binding site" evidence="21">
    <location>
        <position position="71"/>
    </location>
    <ligand>
        <name>substrate</name>
    </ligand>
</feature>
<evidence type="ECO:0000256" key="1">
    <source>
        <dbReference type="ARBA" id="ARBA00004429"/>
    </source>
</evidence>
<dbReference type="GO" id="GO:0005886">
    <property type="term" value="C:plasma membrane"/>
    <property type="evidence" value="ECO:0007669"/>
    <property type="project" value="UniProtKB-SubCell"/>
</dbReference>
<dbReference type="Gene3D" id="1.10.287.3610">
    <property type="match status" value="1"/>
</dbReference>
<keyword evidence="19 24" id="KW-1208">Phospholipid metabolism</keyword>
<dbReference type="OrthoDB" id="9796011at2"/>
<proteinExistence type="inferred from homology"/>
<dbReference type="RefSeq" id="WP_077751845.1">
    <property type="nucleotide sequence ID" value="NZ_CP014782.1"/>
</dbReference>
<dbReference type="Proteomes" id="UP000189545">
    <property type="component" value="Chromosome"/>
</dbReference>
<evidence type="ECO:0000313" key="26">
    <source>
        <dbReference type="Proteomes" id="UP000189545"/>
    </source>
</evidence>
<feature type="transmembrane region" description="Helical" evidence="24">
    <location>
        <begin position="37"/>
        <end position="53"/>
    </location>
</feature>
<comment type="subcellular location">
    <subcellularLocation>
        <location evidence="1 24">Cell inner membrane</location>
        <topology evidence="1 24">Multi-pass membrane protein</topology>
    </subcellularLocation>
</comment>
<dbReference type="KEGG" id="spsw:Sps_01380"/>
<comment type="function">
    <text evidence="24">Catalyzes the ATP-dependent phosphorylation of sn-l,2-diacylglycerol (DAG) to phosphatidic acid. Involved in the recycling of diacylglycerol produced as a by-product during membrane-derived oligosaccharide (MDO) biosynthesis.</text>
</comment>
<feature type="binding site" evidence="22">
    <location>
        <position position="78"/>
    </location>
    <ligand>
        <name>ATP</name>
        <dbReference type="ChEBI" id="CHEBI:30616"/>
    </ligand>
</feature>
<dbReference type="InterPro" id="IPR036945">
    <property type="entry name" value="DAGK_sf"/>
</dbReference>
<keyword evidence="12 24" id="KW-0418">Kinase</keyword>
<evidence type="ECO:0000256" key="24">
    <source>
        <dbReference type="RuleBase" id="RU363065"/>
    </source>
</evidence>
<feature type="binding site" evidence="23">
    <location>
        <position position="78"/>
    </location>
    <ligand>
        <name>a divalent metal cation</name>
        <dbReference type="ChEBI" id="CHEBI:60240"/>
    </ligand>
</feature>
<dbReference type="GO" id="GO:0006654">
    <property type="term" value="P:phosphatidic acid biosynthetic process"/>
    <property type="evidence" value="ECO:0007669"/>
    <property type="project" value="InterPro"/>
</dbReference>
<evidence type="ECO:0000256" key="4">
    <source>
        <dbReference type="ARBA" id="ARBA00017575"/>
    </source>
</evidence>
<protein>
    <recommendedName>
        <fullName evidence="4 24">Diacylglycerol kinase</fullName>
        <ecNumber evidence="3 24">2.7.1.107</ecNumber>
    </recommendedName>
</protein>
<evidence type="ECO:0000256" key="21">
    <source>
        <dbReference type="PIRSR" id="PIRSR600829-2"/>
    </source>
</evidence>
<evidence type="ECO:0000256" key="8">
    <source>
        <dbReference type="ARBA" id="ARBA00022679"/>
    </source>
</evidence>
<keyword evidence="8 24" id="KW-0808">Transferase</keyword>
<evidence type="ECO:0000256" key="6">
    <source>
        <dbReference type="ARBA" id="ARBA00022516"/>
    </source>
</evidence>
<dbReference type="AlphaFoldDB" id="A0A1S6HLZ7"/>
<dbReference type="PANTHER" id="PTHR34299:SF1">
    <property type="entry name" value="DIACYLGLYCEROL KINASE"/>
    <property type="match status" value="1"/>
</dbReference>
<evidence type="ECO:0000256" key="22">
    <source>
        <dbReference type="PIRSR" id="PIRSR600829-3"/>
    </source>
</evidence>
<keyword evidence="10 23" id="KW-0479">Metal-binding</keyword>
<evidence type="ECO:0000256" key="20">
    <source>
        <dbReference type="PIRSR" id="PIRSR600829-1"/>
    </source>
</evidence>
<feature type="binding site" evidence="22">
    <location>
        <begin position="96"/>
        <end position="97"/>
    </location>
    <ligand>
        <name>ATP</name>
        <dbReference type="ChEBI" id="CHEBI:30616"/>
    </ligand>
</feature>
<dbReference type="InterPro" id="IPR000829">
    <property type="entry name" value="DAGK"/>
</dbReference>
<keyword evidence="13 22" id="KW-0067">ATP-binding</keyword>
<keyword evidence="14 23" id="KW-0460">Magnesium</keyword>
<keyword evidence="15 24" id="KW-1133">Transmembrane helix</keyword>
<keyword evidence="11 22" id="KW-0547">Nucleotide-binding</keyword>
<evidence type="ECO:0000256" key="2">
    <source>
        <dbReference type="ARBA" id="ARBA00005967"/>
    </source>
</evidence>
<evidence type="ECO:0000256" key="18">
    <source>
        <dbReference type="ARBA" id="ARBA00023209"/>
    </source>
</evidence>
<comment type="similarity">
    <text evidence="2 24">Belongs to the bacterial diacylglycerol kinase family.</text>
</comment>
<feature type="transmembrane region" description="Helical" evidence="24">
    <location>
        <begin position="98"/>
        <end position="117"/>
    </location>
</feature>
<dbReference type="EC" id="2.7.1.107" evidence="3 24"/>
<feature type="binding site" evidence="22">
    <location>
        <position position="11"/>
    </location>
    <ligand>
        <name>ATP</name>
        <dbReference type="ChEBI" id="CHEBI:30616"/>
    </ligand>
</feature>
<keyword evidence="26" id="KW-1185">Reference proteome</keyword>
<dbReference type="PROSITE" id="PS01069">
    <property type="entry name" value="DAGK_PROKAR"/>
    <property type="match status" value="1"/>
</dbReference>
<dbReference type="CDD" id="cd14264">
    <property type="entry name" value="DAGK_IM"/>
    <property type="match status" value="1"/>
</dbReference>
<feature type="binding site" evidence="23">
    <location>
        <position position="30"/>
    </location>
    <ligand>
        <name>a divalent metal cation</name>
        <dbReference type="ChEBI" id="CHEBI:60240"/>
    </ligand>
</feature>
<evidence type="ECO:0000256" key="10">
    <source>
        <dbReference type="ARBA" id="ARBA00022723"/>
    </source>
</evidence>
<evidence type="ECO:0000256" key="23">
    <source>
        <dbReference type="PIRSR" id="PIRSR600829-4"/>
    </source>
</evidence>
<dbReference type="GO" id="GO:0004143">
    <property type="term" value="F:ATP-dependent diacylglycerol kinase activity"/>
    <property type="evidence" value="ECO:0007669"/>
    <property type="project" value="UniProtKB-EC"/>
</dbReference>
<keyword evidence="18" id="KW-0594">Phospholipid biosynthesis</keyword>
<feature type="binding site" evidence="22">
    <location>
        <begin position="87"/>
        <end position="89"/>
    </location>
    <ligand>
        <name>ATP</name>
        <dbReference type="ChEBI" id="CHEBI:30616"/>
    </ligand>
</feature>
<sequence>MKPENNHGIKRVFRATGFSMKGLKAAWIHEAAFRQELMLAVIMLPIAVLVDITTLEKLLLIFTLFIVLIVELLNSAIEAVVDRIGDEIHTLSGQAKDIASAAVFMSLTLCGITWAVILGSRYL</sequence>
<evidence type="ECO:0000313" key="25">
    <source>
        <dbReference type="EMBL" id="AQS36547.1"/>
    </source>
</evidence>
<feature type="binding site" evidence="22">
    <location>
        <position position="30"/>
    </location>
    <ligand>
        <name>ATP</name>
        <dbReference type="ChEBI" id="CHEBI:30616"/>
    </ligand>
</feature>
<dbReference type="InterPro" id="IPR033718">
    <property type="entry name" value="DAGK_prok"/>
</dbReference>
<keyword evidence="5" id="KW-1003">Cell membrane</keyword>
<feature type="binding site" evidence="21">
    <location>
        <begin position="32"/>
        <end position="36"/>
    </location>
    <ligand>
        <name>substrate</name>
    </ligand>
</feature>
<feature type="binding site" evidence="21">
    <location>
        <position position="11"/>
    </location>
    <ligand>
        <name>substrate</name>
    </ligand>
</feature>
<evidence type="ECO:0000256" key="5">
    <source>
        <dbReference type="ARBA" id="ARBA00022475"/>
    </source>
</evidence>
<feature type="binding site" evidence="21">
    <location>
        <position position="100"/>
    </location>
    <ligand>
        <name>substrate</name>
    </ligand>
</feature>
<accession>A0A1S6HLZ7</accession>
<comment type="catalytic activity">
    <reaction evidence="24">
        <text>a 1,2-diacyl-sn-glycerol + ATP = a 1,2-diacyl-sn-glycero-3-phosphate + ADP + H(+)</text>
        <dbReference type="Rhea" id="RHEA:10272"/>
        <dbReference type="ChEBI" id="CHEBI:15378"/>
        <dbReference type="ChEBI" id="CHEBI:17815"/>
        <dbReference type="ChEBI" id="CHEBI:30616"/>
        <dbReference type="ChEBI" id="CHEBI:58608"/>
        <dbReference type="ChEBI" id="CHEBI:456216"/>
        <dbReference type="EC" id="2.7.1.107"/>
    </reaction>
</comment>
<dbReference type="GO" id="GO:0005524">
    <property type="term" value="F:ATP binding"/>
    <property type="evidence" value="ECO:0007669"/>
    <property type="project" value="UniProtKB-KW"/>
</dbReference>
<evidence type="ECO:0000256" key="15">
    <source>
        <dbReference type="ARBA" id="ARBA00022989"/>
    </source>
</evidence>
<comment type="cofactor">
    <cofactor evidence="23">
        <name>Mg(2+)</name>
        <dbReference type="ChEBI" id="CHEBI:18420"/>
    </cofactor>
    <text evidence="23">Mn(2+), Zn(2+), Cd(2+) and Co(2+) support activity to lesser extents.</text>
</comment>
<gene>
    <name evidence="25" type="ORF">Sps_01380</name>
</gene>
<evidence type="ECO:0000256" key="19">
    <source>
        <dbReference type="ARBA" id="ARBA00023264"/>
    </source>
</evidence>
<feature type="active site" description="Proton acceptor" evidence="20">
    <location>
        <position position="71"/>
    </location>
</feature>
<feature type="transmembrane region" description="Helical" evidence="24">
    <location>
        <begin position="59"/>
        <end position="77"/>
    </location>
</feature>
<keyword evidence="7 24" id="KW-0997">Cell inner membrane</keyword>
<evidence type="ECO:0000256" key="13">
    <source>
        <dbReference type="ARBA" id="ARBA00022840"/>
    </source>
</evidence>
<evidence type="ECO:0000256" key="16">
    <source>
        <dbReference type="ARBA" id="ARBA00023098"/>
    </source>
</evidence>
<keyword evidence="16 24" id="KW-0443">Lipid metabolism</keyword>
<reference evidence="25 26" key="1">
    <citation type="submission" date="2016-03" db="EMBL/GenBank/DDBJ databases">
        <title>Complete genome sequence of Shewanella psychrophila WP2, a deep sea bacterium isolated from west Pacific sediment.</title>
        <authorList>
            <person name="Xu G."/>
            <person name="Jian H."/>
        </authorList>
    </citation>
    <scope>NUCLEOTIDE SEQUENCE [LARGE SCALE GENOMIC DNA]</scope>
    <source>
        <strain evidence="25 26">WP2</strain>
    </source>
</reference>
<dbReference type="STRING" id="225848.Sps_01380"/>
<dbReference type="EMBL" id="CP014782">
    <property type="protein sequence ID" value="AQS36547.1"/>
    <property type="molecule type" value="Genomic_DNA"/>
</dbReference>
<keyword evidence="17 24" id="KW-0472">Membrane</keyword>
<evidence type="ECO:0000256" key="3">
    <source>
        <dbReference type="ARBA" id="ARBA00012133"/>
    </source>
</evidence>